<dbReference type="GO" id="GO:0005886">
    <property type="term" value="C:plasma membrane"/>
    <property type="evidence" value="ECO:0007669"/>
    <property type="project" value="TreeGrafter"/>
</dbReference>
<dbReference type="GO" id="GO:0031267">
    <property type="term" value="F:small GTPase binding"/>
    <property type="evidence" value="ECO:0007669"/>
    <property type="project" value="TreeGrafter"/>
</dbReference>
<dbReference type="GO" id="GO:0008360">
    <property type="term" value="P:regulation of cell shape"/>
    <property type="evidence" value="ECO:0007669"/>
    <property type="project" value="TreeGrafter"/>
</dbReference>
<protein>
    <recommendedName>
        <fullName evidence="4">CRIB domain-containing protein</fullName>
    </recommendedName>
</protein>
<dbReference type="PANTHER" id="PTHR15344:SF20">
    <property type="entry name" value="CDC42 EFFECTOR PROTEIN 3-LIKE"/>
    <property type="match status" value="1"/>
</dbReference>
<reference evidence="5" key="2">
    <citation type="submission" date="2025-08" db="UniProtKB">
        <authorList>
            <consortium name="Ensembl"/>
        </authorList>
    </citation>
    <scope>IDENTIFICATION</scope>
</reference>
<dbReference type="Proteomes" id="UP000265140">
    <property type="component" value="Chromosome 18"/>
</dbReference>
<feature type="domain" description="CRIB" evidence="4">
    <location>
        <begin position="31"/>
        <end position="45"/>
    </location>
</feature>
<sequence>MPLKTALYVKSPAKRWSRGQKRRETLSVNMISRPLDDFRHLSHIGLEASGDAFGNLTAFQRTGSLFLQRSQCHQDLYPIISPSEHPPPKPLCLLNPEQMDGQAAKARSLPQVSRHKKYHSLPFLDAMDVEDHDGFHQGEEEKNQDGGLTMKTDGSELNSVPQKSPCPPDETHSVIDEDVSFTLNFNLGPSILEDVLQVMNQLHQ</sequence>
<dbReference type="GO" id="GO:0031274">
    <property type="term" value="P:positive regulation of pseudopodium assembly"/>
    <property type="evidence" value="ECO:0007669"/>
    <property type="project" value="TreeGrafter"/>
</dbReference>
<dbReference type="InterPro" id="IPR000095">
    <property type="entry name" value="CRIB_dom"/>
</dbReference>
<evidence type="ECO:0000313" key="6">
    <source>
        <dbReference type="Proteomes" id="UP000265140"/>
    </source>
</evidence>
<dbReference type="GO" id="GO:0007266">
    <property type="term" value="P:Rho protein signal transduction"/>
    <property type="evidence" value="ECO:0007669"/>
    <property type="project" value="TreeGrafter"/>
</dbReference>
<proteinExistence type="inferred from homology"/>
<evidence type="ECO:0000256" key="2">
    <source>
        <dbReference type="ARBA" id="ARBA00010770"/>
    </source>
</evidence>
<dbReference type="InterPro" id="IPR051296">
    <property type="entry name" value="Cdc42_Effector_BORG/CEP"/>
</dbReference>
<comment type="similarity">
    <text evidence="2">Belongs to the BORG/CEP family.</text>
</comment>
<dbReference type="GO" id="GO:0005737">
    <property type="term" value="C:cytoplasm"/>
    <property type="evidence" value="ECO:0007669"/>
    <property type="project" value="TreeGrafter"/>
</dbReference>
<evidence type="ECO:0000256" key="1">
    <source>
        <dbReference type="ARBA" id="ARBA00004184"/>
    </source>
</evidence>
<dbReference type="PROSITE" id="PS50108">
    <property type="entry name" value="CRIB"/>
    <property type="match status" value="1"/>
</dbReference>
<dbReference type="KEGG" id="els:105017610"/>
<dbReference type="AlphaFoldDB" id="A0AAY5KNC9"/>
<dbReference type="Pfam" id="PF14957">
    <property type="entry name" value="BORG_CEP"/>
    <property type="match status" value="1"/>
</dbReference>
<organism evidence="5 6">
    <name type="scientific">Esox lucius</name>
    <name type="common">Northern pike</name>
    <dbReference type="NCBI Taxonomy" id="8010"/>
    <lineage>
        <taxon>Eukaryota</taxon>
        <taxon>Metazoa</taxon>
        <taxon>Chordata</taxon>
        <taxon>Craniata</taxon>
        <taxon>Vertebrata</taxon>
        <taxon>Euteleostomi</taxon>
        <taxon>Actinopterygii</taxon>
        <taxon>Neopterygii</taxon>
        <taxon>Teleostei</taxon>
        <taxon>Protacanthopterygii</taxon>
        <taxon>Esociformes</taxon>
        <taxon>Esocidae</taxon>
        <taxon>Esox</taxon>
    </lineage>
</organism>
<dbReference type="GO" id="GO:0005856">
    <property type="term" value="C:cytoskeleton"/>
    <property type="evidence" value="ECO:0007669"/>
    <property type="project" value="TreeGrafter"/>
</dbReference>
<name>A0AAY5KNC9_ESOLU</name>
<accession>A0AAY5KNC9</accession>
<reference evidence="5" key="3">
    <citation type="submission" date="2025-09" db="UniProtKB">
        <authorList>
            <consortium name="Ensembl"/>
        </authorList>
    </citation>
    <scope>IDENTIFICATION</scope>
</reference>
<evidence type="ECO:0000256" key="3">
    <source>
        <dbReference type="SAM" id="MobiDB-lite"/>
    </source>
</evidence>
<comment type="subcellular location">
    <subcellularLocation>
        <location evidence="1">Endomembrane system</location>
        <topology evidence="1">Peripheral membrane protein</topology>
    </subcellularLocation>
</comment>
<evidence type="ECO:0000259" key="4">
    <source>
        <dbReference type="PROSITE" id="PS50108"/>
    </source>
</evidence>
<dbReference type="RefSeq" id="XP_010880622.1">
    <property type="nucleotide sequence ID" value="XM_010882320.3"/>
</dbReference>
<evidence type="ECO:0000313" key="5">
    <source>
        <dbReference type="Ensembl" id="ENSELUP00000087962.1"/>
    </source>
</evidence>
<dbReference type="Ensembl" id="ENSELUT00000106967.1">
    <property type="protein sequence ID" value="ENSELUP00000087962.1"/>
    <property type="gene ID" value="ENSELUG00000043417.1"/>
</dbReference>
<dbReference type="RefSeq" id="XP_010880623.1">
    <property type="nucleotide sequence ID" value="XM_010882321.3"/>
</dbReference>
<keyword evidence="6" id="KW-1185">Reference proteome</keyword>
<dbReference type="GO" id="GO:0012505">
    <property type="term" value="C:endomembrane system"/>
    <property type="evidence" value="ECO:0007669"/>
    <property type="project" value="UniProtKB-SubCell"/>
</dbReference>
<feature type="region of interest" description="Disordered" evidence="3">
    <location>
        <begin position="136"/>
        <end position="171"/>
    </location>
</feature>
<dbReference type="GeneID" id="105017610"/>
<dbReference type="InterPro" id="IPR029273">
    <property type="entry name" value="Cdc42_effect-like"/>
</dbReference>
<dbReference type="GO" id="GO:0030838">
    <property type="term" value="P:positive regulation of actin filament polymerization"/>
    <property type="evidence" value="ECO:0007669"/>
    <property type="project" value="TreeGrafter"/>
</dbReference>
<dbReference type="GeneTree" id="ENSGT00940000167811"/>
<dbReference type="PANTHER" id="PTHR15344">
    <property type="entry name" value="CDC42 EFFECTOR PROTEIN BORG"/>
    <property type="match status" value="1"/>
</dbReference>
<reference evidence="5 6" key="1">
    <citation type="submission" date="2020-02" db="EMBL/GenBank/DDBJ databases">
        <title>Esox lucius (northern pike) genome, fEsoLuc1, primary haplotype.</title>
        <authorList>
            <person name="Myers G."/>
            <person name="Karagic N."/>
            <person name="Meyer A."/>
            <person name="Pippel M."/>
            <person name="Reichard M."/>
            <person name="Winkler S."/>
            <person name="Tracey A."/>
            <person name="Sims Y."/>
            <person name="Howe K."/>
            <person name="Rhie A."/>
            <person name="Formenti G."/>
            <person name="Durbin R."/>
            <person name="Fedrigo O."/>
            <person name="Jarvis E.D."/>
        </authorList>
    </citation>
    <scope>NUCLEOTIDE SEQUENCE [LARGE SCALE GENOMIC DNA]</scope>
</reference>